<evidence type="ECO:0000313" key="17">
    <source>
        <dbReference type="Proteomes" id="UP000003217"/>
    </source>
</evidence>
<evidence type="ECO:0000256" key="7">
    <source>
        <dbReference type="ARBA" id="ARBA00022842"/>
    </source>
</evidence>
<evidence type="ECO:0000256" key="10">
    <source>
        <dbReference type="ARBA" id="ARBA00023125"/>
    </source>
</evidence>
<evidence type="ECO:0000256" key="3">
    <source>
        <dbReference type="ARBA" id="ARBA00022722"/>
    </source>
</evidence>
<name>G5KAN2_9STRE</name>
<evidence type="ECO:0000256" key="1">
    <source>
        <dbReference type="ARBA" id="ARBA00001946"/>
    </source>
</evidence>
<keyword evidence="7 13" id="KW-0460">Magnesium</keyword>
<evidence type="ECO:0000256" key="2">
    <source>
        <dbReference type="ARBA" id="ARBA00005244"/>
    </source>
</evidence>
<dbReference type="GO" id="GO:0051607">
    <property type="term" value="P:defense response to virus"/>
    <property type="evidence" value="ECO:0007669"/>
    <property type="project" value="UniProtKB-UniRule"/>
</dbReference>
<dbReference type="GO" id="GO:0043571">
    <property type="term" value="P:maintenance of CRISPR repeat elements"/>
    <property type="evidence" value="ECO:0007669"/>
    <property type="project" value="UniProtKB-UniRule"/>
</dbReference>
<dbReference type="InterPro" id="IPR032240">
    <property type="entry name" value="Cas9_REC"/>
</dbReference>
<dbReference type="GO" id="GO:0004519">
    <property type="term" value="F:endonuclease activity"/>
    <property type="evidence" value="ECO:0007669"/>
    <property type="project" value="UniProtKB-UniRule"/>
</dbReference>
<dbReference type="Pfam" id="PF16593">
    <property type="entry name" value="Cas9-BH"/>
    <property type="match status" value="1"/>
</dbReference>
<dbReference type="Proteomes" id="UP000003217">
    <property type="component" value="Unassembled WGS sequence"/>
</dbReference>
<keyword evidence="9 13" id="KW-0051">Antiviral defense</keyword>
<comment type="subunit">
    <text evidence="12 13">Monomer. Binds crRNA and tracrRNA.</text>
</comment>
<protein>
    <recommendedName>
        <fullName evidence="13">CRISPR-associated endonuclease Cas9</fullName>
        <ecNumber evidence="13">3.1.-.-</ecNumber>
    </recommendedName>
</protein>
<dbReference type="GeneID" id="58554716"/>
<evidence type="ECO:0000256" key="5">
    <source>
        <dbReference type="ARBA" id="ARBA00022759"/>
    </source>
</evidence>
<evidence type="ECO:0000256" key="14">
    <source>
        <dbReference type="SAM" id="Coils"/>
    </source>
</evidence>
<feature type="active site" description="For RuvC-like nuclease domain" evidence="13">
    <location>
        <position position="12"/>
    </location>
</feature>
<evidence type="ECO:0000256" key="13">
    <source>
        <dbReference type="HAMAP-Rule" id="MF_01480"/>
    </source>
</evidence>
<keyword evidence="4 13" id="KW-0479">Metal-binding</keyword>
<evidence type="ECO:0000256" key="6">
    <source>
        <dbReference type="ARBA" id="ARBA00022801"/>
    </source>
</evidence>
<feature type="binding site" evidence="13">
    <location>
        <position position="769"/>
    </location>
    <ligand>
        <name>Mg(2+)</name>
        <dbReference type="ChEBI" id="CHEBI:18420"/>
        <label>1</label>
    </ligand>
</feature>
<keyword evidence="5 13" id="KW-0255">Endonuclease</keyword>
<feature type="domain" description="HNH Cas9-type" evidence="15">
    <location>
        <begin position="766"/>
        <end position="927"/>
    </location>
</feature>
<dbReference type="GO" id="GO:0046872">
    <property type="term" value="F:metal ion binding"/>
    <property type="evidence" value="ECO:0007669"/>
    <property type="project" value="UniProtKB-UniRule"/>
</dbReference>
<dbReference type="PROSITE" id="PS51749">
    <property type="entry name" value="HNH_CAS9"/>
    <property type="match status" value="1"/>
</dbReference>
<keyword evidence="17" id="KW-1185">Reference proteome</keyword>
<dbReference type="EMBL" id="AEUY02000005">
    <property type="protein sequence ID" value="EHI65578.1"/>
    <property type="molecule type" value="Genomic_DNA"/>
</dbReference>
<feature type="binding site" evidence="13">
    <location>
        <position position="12"/>
    </location>
    <ligand>
        <name>Mg(2+)</name>
        <dbReference type="ChEBI" id="CHEBI:18420"/>
        <label>2</label>
    </ligand>
</feature>
<evidence type="ECO:0000256" key="11">
    <source>
        <dbReference type="ARBA" id="ARBA00023211"/>
    </source>
</evidence>
<dbReference type="HAMAP" id="MF_01480">
    <property type="entry name" value="Cas9"/>
    <property type="match status" value="1"/>
</dbReference>
<dbReference type="InterPro" id="IPR032237">
    <property type="entry name" value="Cas9_PI"/>
</dbReference>
<feature type="coiled-coil region" evidence="14">
    <location>
        <begin position="263"/>
        <end position="290"/>
    </location>
</feature>
<feature type="binding site" evidence="13">
    <location>
        <position position="765"/>
    </location>
    <ligand>
        <name>Mg(2+)</name>
        <dbReference type="ChEBI" id="CHEBI:18420"/>
        <label>1</label>
    </ligand>
</feature>
<reference evidence="16 17" key="1">
    <citation type="journal article" date="2014" name="Int. J. Syst. Evol. Microbiol.">
        <title>Phylogenomics and the dynamic genome evolution of the genus Streptococcus.</title>
        <authorList>
            <consortium name="The Broad Institute Genome Sequencing Platform"/>
            <person name="Richards V.P."/>
            <person name="Palmer S.R."/>
            <person name="Pavinski Bitar P.D."/>
            <person name="Qin X."/>
            <person name="Weinstock G.M."/>
            <person name="Highlander S.K."/>
            <person name="Town C.D."/>
            <person name="Burne R.A."/>
            <person name="Stanhope M.J."/>
        </authorList>
    </citation>
    <scope>NUCLEOTIDE SEQUENCE [LARGE SCALE GENOMIC DNA]</scope>
    <source>
        <strain evidence="16 17">LQ 940-04</strain>
    </source>
</reference>
<feature type="binding site" evidence="13">
    <location>
        <position position="989"/>
    </location>
    <ligand>
        <name>Mg(2+)</name>
        <dbReference type="ChEBI" id="CHEBI:18420"/>
        <label>2</label>
    </ligand>
</feature>
<keyword evidence="8 13" id="KW-0694">RNA-binding</keyword>
<dbReference type="InterPro" id="IPR032239">
    <property type="entry name" value="Cas9-BH"/>
</dbReference>
<keyword evidence="10 13" id="KW-0238">DNA-binding</keyword>
<dbReference type="InterPro" id="IPR028629">
    <property type="entry name" value="Cas9"/>
</dbReference>
<keyword evidence="11" id="KW-0464">Manganese</keyword>
<comment type="similarity">
    <text evidence="2">Belongs to the CRISPR-associated protein Cas9 family. Subtype II-A subfamily.</text>
</comment>
<evidence type="ECO:0000256" key="8">
    <source>
        <dbReference type="ARBA" id="ARBA00022884"/>
    </source>
</evidence>
<keyword evidence="3 13" id="KW-0540">Nuclease</keyword>
<sequence>MKKRYSYSIGLDIGTNSVGWAVINEDYKVPAKKMTVFGNTDRKTIKKNLLGTVLFDSGETAQARRLKRTNRRRYTRRRYRLCQLQNIFATEMVKVDDTFFQRLSESFFYYQDKAFDKHPIFGNSKEERAYHKTYPTIYHLRKDLADRDQKADLRLIYLALSHIIKFRGHFLIEGKLNSENTDVQKLFIALVTVYNLLFEEEPIAGETCDAKALLTAKTSKSKRLESLISEFPGQKKNGLFGNLLALALGLRPNFKSNFGLSEDAKLQITKDTYEEELDNLLAEIGDHYADLFLAAKNLSDAILLSDILTLSDENTRAPLSASMIKRYEEHQEDLALLKKLVKEQMPEKYWEIFSNAKKNGYAGYIEGKVSQEDFYRYIKPILSRLKGGDEFLAKIDRDDFLRKQRTFDNGSIPHQIHLKELHAILRRQEKYYPFLAEQKEKIEQLLCFRIPYYVGPLAKGGNSSFAWLKRRSDEPITPWNFKDVVDEEASAQAFIEGMTNYDTYLPEEKVLPKHSPLYEMFTVYNELTKVKYIAENMTKPLYLSAEQKEAIIDHLFKQTRKVTVKDLKEKYFSQIEGLENVDVTGVEGAFNASLGTYNDLLKIIKDKAFLDDEANAEILEEIVLILTLFQDEKLIEKRLAKYANLFEKSVLKKLRKRHYRGWGRLSRQLIDGMKDKASGKTILDFLKADDFANRNFIQLINDSSLDFEKLIDDAQKKAIKRESLTEAVANLAGSPAIKKGILQSLKVVDEIVKVMGHNPDNIVIEMSRENQTTAQGLKNARQRLKKIKEVHKKTGSRILEDNSERITNLTLQDNRLYLYLLQDGKDMYTGQDLDINNLSQYDIDHIIPQSFIKDNSIDNLVLTTQKANRGKSDNVPSIEVVRDMKDRVWRRQLANGAISRQKFDHLTKAERGGLADSDKARFLRRQLVETRQITKHVAQLLDSRFNSKSNQNKKLARNVKIITLKSKIVSDFRKDFGLYKLREVNNYHHAHDAYLNAVVGTALLKKYPKLEAEFVYGDYKHFDLVKLISKSDPSLGKATAKVFFYSNIMNFFKEELSLADGTLMKRPVIETNTETGEVVWDKVKDFKTIRKVLSYPQVNIVKKTEIQSGAFSKESVLSKGNSDKLIERKKGWDPKKYGGFDSPNTAYSIFVVAKVAKRKAQKLKTVKEIVGITIMEQAEYEKDNIAFLEKKGYQDIQEKLLIKLPKYSLFELENGRRRLLASANEFQKGNELALSGKYMKFLYLASRYDKLSSKIESEQQKKLFVEQHLHYFDEILDIVVKHATCYIKAENNLKKIISLYKKKEAYSINEQALNMLNLFIFTSLGAPSTFVFFDETIDRKRYTTSSDVLNGILIQQSITGLYETRIDLSRFGGD</sequence>
<feature type="active site" description="Proton acceptor for HNH nuclease domain" evidence="13">
    <location>
        <position position="845"/>
    </location>
</feature>
<dbReference type="InterPro" id="IPR003615">
    <property type="entry name" value="HNH_nuc"/>
</dbReference>
<comment type="caution">
    <text evidence="16">The sequence shown here is derived from an EMBL/GenBank/DDBJ whole genome shotgun (WGS) entry which is preliminary data.</text>
</comment>
<dbReference type="GO" id="GO:0003677">
    <property type="term" value="F:DNA binding"/>
    <property type="evidence" value="ECO:0007669"/>
    <property type="project" value="UniProtKB-UniRule"/>
</dbReference>
<keyword evidence="6 13" id="KW-0378">Hydrolase</keyword>
<dbReference type="Gene3D" id="3.30.420.10">
    <property type="entry name" value="Ribonuclease H-like superfamily/Ribonuclease H"/>
    <property type="match status" value="1"/>
</dbReference>
<comment type="similarity">
    <text evidence="13">Belongs to the CRISPR-associated Cas9 family.</text>
</comment>
<dbReference type="Pfam" id="PF16592">
    <property type="entry name" value="Cas9_REC"/>
    <property type="match status" value="1"/>
</dbReference>
<dbReference type="GO" id="GO:0016787">
    <property type="term" value="F:hydrolase activity"/>
    <property type="evidence" value="ECO:0007669"/>
    <property type="project" value="UniProtKB-KW"/>
</dbReference>
<accession>G5KAN2</accession>
<evidence type="ECO:0000256" key="9">
    <source>
        <dbReference type="ARBA" id="ARBA00023118"/>
    </source>
</evidence>
<dbReference type="GO" id="GO:0003723">
    <property type="term" value="F:RNA binding"/>
    <property type="evidence" value="ECO:0007669"/>
    <property type="project" value="UniProtKB-UniRule"/>
</dbReference>
<dbReference type="OrthoDB" id="9757607at2"/>
<comment type="domain">
    <text evidence="13">Has 2 endonuclease domains. The discontinuous RuvC-like domain cleaves the target DNA noncomplementary to crRNA while the HNH nuclease domain cleaves the target DNA complementary to crRNA.</text>
</comment>
<evidence type="ECO:0000256" key="4">
    <source>
        <dbReference type="ARBA" id="ARBA00022723"/>
    </source>
</evidence>
<feature type="binding site" evidence="13">
    <location>
        <position position="12"/>
    </location>
    <ligand>
        <name>Mg(2+)</name>
        <dbReference type="ChEBI" id="CHEBI:18420"/>
        <label>1</label>
    </ligand>
</feature>
<dbReference type="InterPro" id="IPR033114">
    <property type="entry name" value="HNH_CAS9"/>
</dbReference>
<evidence type="ECO:0000259" key="15">
    <source>
        <dbReference type="PROSITE" id="PS51749"/>
    </source>
</evidence>
<gene>
    <name evidence="13 16" type="primary">cas9</name>
    <name evidence="16" type="ORF">STRPS_1995</name>
</gene>
<comment type="function">
    <text evidence="13">CRISPR (clustered regularly interspaced short palindromic repeat) is an adaptive immune system that provides protection against mobile genetic elements (viruses, transposable elements and conjugative plasmids). CRISPR clusters contain spacers, sequences complementary to antecedent mobile elements, and target invading nucleic acids. CRISPR clusters are transcribed and processed into CRISPR RNA (crRNA). In type II CRISPR systems correct processing of pre-crRNA requires a trans-encoded small RNA (tracrRNA), endogenous ribonuclease 3 (rnc) and this protein. The tracrRNA serves as a guide for ribonuclease 3-aided processing of pre-crRNA. Subsequently Cas9/crRNA/tracrRNA endonucleolytically cleaves linear or circular dsDNA target complementary to the spacer; Cas9 is inactive in the absence of the 2 guide RNAs (gRNA). Cas9 recognizes the protospacer adjacent motif (PAM) in the CRISPR repeat sequences to help distinguish self versus nonself, as targets within the bacterial CRISPR locus do not have PAMs. PAM recognition is also required for catalytic activity.</text>
</comment>
<dbReference type="Gene3D" id="1.10.30.50">
    <property type="match status" value="1"/>
</dbReference>
<keyword evidence="14" id="KW-0175">Coiled coil</keyword>
<evidence type="ECO:0000313" key="16">
    <source>
        <dbReference type="EMBL" id="EHI65578.1"/>
    </source>
</evidence>
<feature type="binding site" evidence="13">
    <location>
        <position position="769"/>
    </location>
    <ligand>
        <name>Mg(2+)</name>
        <dbReference type="ChEBI" id="CHEBI:18420"/>
        <label>2</label>
    </ligand>
</feature>
<dbReference type="NCBIfam" id="TIGR01865">
    <property type="entry name" value="cas_Csn1"/>
    <property type="match status" value="1"/>
</dbReference>
<comment type="cofactor">
    <cofactor evidence="1 13">
        <name>Mg(2+)</name>
        <dbReference type="ChEBI" id="CHEBI:18420"/>
    </cofactor>
</comment>
<dbReference type="InterPro" id="IPR055228">
    <property type="entry name" value="Cas9_RuvC"/>
</dbReference>
<dbReference type="InterPro" id="IPR036397">
    <property type="entry name" value="RNaseH_sf"/>
</dbReference>
<proteinExistence type="inferred from homology"/>
<dbReference type="RefSeq" id="WP_007896501.1">
    <property type="nucleotide sequence ID" value="NZ_AEUY02000005.1"/>
</dbReference>
<dbReference type="Pfam" id="PF22702">
    <property type="entry name" value="Cas9_RuvC"/>
    <property type="match status" value="1"/>
</dbReference>
<evidence type="ECO:0000256" key="12">
    <source>
        <dbReference type="ARBA" id="ARBA00046380"/>
    </source>
</evidence>
<dbReference type="Pfam" id="PF16595">
    <property type="entry name" value="Cas9_PI"/>
    <property type="match status" value="1"/>
</dbReference>
<dbReference type="EC" id="3.1.-.-" evidence="13"/>
<dbReference type="Pfam" id="PF13395">
    <property type="entry name" value="HNH_4"/>
    <property type="match status" value="1"/>
</dbReference>
<organism evidence="16 17">
    <name type="scientific">Streptococcus pseudoporcinus LQ 940-04</name>
    <dbReference type="NCBI Taxonomy" id="875093"/>
    <lineage>
        <taxon>Bacteria</taxon>
        <taxon>Bacillati</taxon>
        <taxon>Bacillota</taxon>
        <taxon>Bacilli</taxon>
        <taxon>Lactobacillales</taxon>
        <taxon>Streptococcaceae</taxon>
        <taxon>Streptococcus</taxon>
    </lineage>
</organism>